<proteinExistence type="predicted"/>
<dbReference type="SUPFAM" id="SSF56349">
    <property type="entry name" value="DNA breaking-rejoining enzymes"/>
    <property type="match status" value="1"/>
</dbReference>
<dbReference type="Proteomes" id="UP000596742">
    <property type="component" value="Unassembled WGS sequence"/>
</dbReference>
<keyword evidence="1" id="KW-0233">DNA recombination</keyword>
<gene>
    <name evidence="3" type="ORF">MGAL_10B092827</name>
</gene>
<feature type="compositionally biased region" description="Basic and acidic residues" evidence="2">
    <location>
        <begin position="86"/>
        <end position="100"/>
    </location>
</feature>
<dbReference type="OrthoDB" id="2348824at2759"/>
<dbReference type="GO" id="GO:0015074">
    <property type="term" value="P:DNA integration"/>
    <property type="evidence" value="ECO:0007669"/>
    <property type="project" value="InterPro"/>
</dbReference>
<dbReference type="PANTHER" id="PTHR33066:SF2">
    <property type="entry name" value="FILAGGRIN-2-LIKE"/>
    <property type="match status" value="1"/>
</dbReference>
<name>A0A8B6C8B9_MYTGA</name>
<reference evidence="3" key="1">
    <citation type="submission" date="2018-11" db="EMBL/GenBank/DDBJ databases">
        <authorList>
            <person name="Alioto T."/>
            <person name="Alioto T."/>
        </authorList>
    </citation>
    <scope>NUCLEOTIDE SEQUENCE</scope>
</reference>
<evidence type="ECO:0000256" key="2">
    <source>
        <dbReference type="SAM" id="MobiDB-lite"/>
    </source>
</evidence>
<dbReference type="PANTHER" id="PTHR33066">
    <property type="entry name" value="INTEGRASE_SAM-LIKE_N DOMAIN-CONTAINING PROTEIN"/>
    <property type="match status" value="1"/>
</dbReference>
<dbReference type="AlphaFoldDB" id="A0A8B6C8B9"/>
<dbReference type="GO" id="GO:0003677">
    <property type="term" value="F:DNA binding"/>
    <property type="evidence" value="ECO:0007669"/>
    <property type="project" value="InterPro"/>
</dbReference>
<accession>A0A8B6C8B9</accession>
<feature type="region of interest" description="Disordered" evidence="2">
    <location>
        <begin position="48"/>
        <end position="158"/>
    </location>
</feature>
<feature type="compositionally biased region" description="Low complexity" evidence="2">
    <location>
        <begin position="115"/>
        <end position="134"/>
    </location>
</feature>
<feature type="compositionally biased region" description="Basic and acidic residues" evidence="2">
    <location>
        <begin position="149"/>
        <end position="158"/>
    </location>
</feature>
<feature type="non-terminal residue" evidence="3">
    <location>
        <position position="1"/>
    </location>
</feature>
<protein>
    <recommendedName>
        <fullName evidence="5">Tyr recombinase domain-containing protein</fullName>
    </recommendedName>
</protein>
<feature type="region of interest" description="Disordered" evidence="2">
    <location>
        <begin position="642"/>
        <end position="664"/>
    </location>
</feature>
<evidence type="ECO:0000256" key="1">
    <source>
        <dbReference type="ARBA" id="ARBA00023172"/>
    </source>
</evidence>
<comment type="caution">
    <text evidence="3">The sequence shown here is derived from an EMBL/GenBank/DDBJ whole genome shotgun (WGS) entry which is preliminary data.</text>
</comment>
<evidence type="ECO:0008006" key="5">
    <source>
        <dbReference type="Google" id="ProtNLM"/>
    </source>
</evidence>
<keyword evidence="4" id="KW-1185">Reference proteome</keyword>
<dbReference type="InterPro" id="IPR011010">
    <property type="entry name" value="DNA_brk_join_enz"/>
</dbReference>
<feature type="region of interest" description="Disordered" evidence="2">
    <location>
        <begin position="883"/>
        <end position="903"/>
    </location>
</feature>
<feature type="compositionally biased region" description="Basic residues" evidence="2">
    <location>
        <begin position="102"/>
        <end position="112"/>
    </location>
</feature>
<organism evidence="3 4">
    <name type="scientific">Mytilus galloprovincialis</name>
    <name type="common">Mediterranean mussel</name>
    <dbReference type="NCBI Taxonomy" id="29158"/>
    <lineage>
        <taxon>Eukaryota</taxon>
        <taxon>Metazoa</taxon>
        <taxon>Spiralia</taxon>
        <taxon>Lophotrochozoa</taxon>
        <taxon>Mollusca</taxon>
        <taxon>Bivalvia</taxon>
        <taxon>Autobranchia</taxon>
        <taxon>Pteriomorphia</taxon>
        <taxon>Mytilida</taxon>
        <taxon>Mytiloidea</taxon>
        <taxon>Mytilidae</taxon>
        <taxon>Mytilinae</taxon>
        <taxon>Mytilus</taxon>
    </lineage>
</organism>
<feature type="compositionally biased region" description="Acidic residues" evidence="2">
    <location>
        <begin position="135"/>
        <end position="144"/>
    </location>
</feature>
<dbReference type="InterPro" id="IPR013762">
    <property type="entry name" value="Integrase-like_cat_sf"/>
</dbReference>
<dbReference type="Gene3D" id="1.10.443.10">
    <property type="entry name" value="Intergrase catalytic core"/>
    <property type="match status" value="1"/>
</dbReference>
<evidence type="ECO:0000313" key="4">
    <source>
        <dbReference type="Proteomes" id="UP000596742"/>
    </source>
</evidence>
<sequence length="1073" mass="119803">MANAQLNDIPLGMATPSRESGALDSEDHRVIDENVSFTAVAVETDKVVESLGSSHKARRNISSRQDDEMSLVDGTEEDVRQSWSDLDTKNPKRKRDDSVPSRKGKIKHRKVVNHSSSSSENTSSSESSSSNSESESSEDNEAFDPEPSLSKDKKEKVPSHVTKYIEKYALKGRKWNARLERSKINTQLRILDVMGPLSRLWSEAHRIKKDNQGMDPSDVIQLTQRAIVLAAGAHKQPAVCGRQTSSPSTSFREETLAGKPVTEQTGEQLWSAPESAPEPDPEPNPDSTSEQPSVQETCKPIERVGQEQNFQSYTKLFPITNELHNQSKFYSCRGKSKSFPTELELNYKRSLGSPVCKRNKIRFLSNTFPKSNTKSSLFQSRESGFDKQRNNRTFEQEGHNTVFPNKGFVHKQHFSGTKEGRGSKTCYKSKRPKCFFTLRTFQNGGNSFVKRSSFEERLDGKNRPNRCIFDIANSKRTQKIPQIFLAGKNNGIQVPPVWDCSSPKNIHKTDEGSHDFIETFRCTSDSLPRRYSNNESVKSENFVRSLNSFVNIKGLRFSDQYKQVSNGTFTNNGVSGLYSKLKVVDFVSPEREGRENKEQFKINARTQESVSKRFSSVDRSVNSNKSSCPSRSSALSQFTNIENKSPAFGGPLRSPNPVKRGSSERVALVGNQAGVLERESVTKTRTPFNHSVGCKSVGMGSNMSTDKYRWALDRRGKIPPYKSTRTKSSNVRSTILCQKSTKQAYSYTNGQHNSNCICKQNGGNGVKKTKFPNKSVLGLVSSKAINNHCGLYPRKKQCYSRLGKQALCGFQQLAVKSDTFQKSHETHRSLQCRSVCRQVKYSPESIFQLEARSPSESGRCPSPILERDKGLCFSPVLSNKYVSGESSGGKQSDNSDNSSLAIPGLVPSVTSNVSRLSSVTSHESQHCIVSHERATPTDSEQNIKTSRVDGLRRSFNSIGISEETKELLLGSWKSGTRSSYDSAWNKSTKKPFKGLSSQTVGNWIKWVMKEAGIDISLFQAHSCRMVSTSKAAMSGISMDDIMSMADWSNTRTFNKFYFRTNEKAGFADKVLEM</sequence>
<feature type="region of interest" description="Disordered" evidence="2">
    <location>
        <begin position="1"/>
        <end position="24"/>
    </location>
</feature>
<feature type="compositionally biased region" description="Polar residues" evidence="2">
    <location>
        <begin position="883"/>
        <end position="900"/>
    </location>
</feature>
<evidence type="ECO:0000313" key="3">
    <source>
        <dbReference type="EMBL" id="VDI01702.1"/>
    </source>
</evidence>
<dbReference type="GO" id="GO:0006310">
    <property type="term" value="P:DNA recombination"/>
    <property type="evidence" value="ECO:0007669"/>
    <property type="project" value="UniProtKB-KW"/>
</dbReference>
<dbReference type="EMBL" id="UYJE01001387">
    <property type="protein sequence ID" value="VDI01702.1"/>
    <property type="molecule type" value="Genomic_DNA"/>
</dbReference>
<feature type="region of interest" description="Disordered" evidence="2">
    <location>
        <begin position="235"/>
        <end position="296"/>
    </location>
</feature>